<evidence type="ECO:0000313" key="1">
    <source>
        <dbReference type="EMBL" id="CUQ66063.1"/>
    </source>
</evidence>
<organism evidence="1 2">
    <name type="scientific">Candidatus Nitrospira inopinata</name>
    <dbReference type="NCBI Taxonomy" id="1715989"/>
    <lineage>
        <taxon>Bacteria</taxon>
        <taxon>Pseudomonadati</taxon>
        <taxon>Nitrospirota</taxon>
        <taxon>Nitrospiria</taxon>
        <taxon>Nitrospirales</taxon>
        <taxon>Nitrospiraceae</taxon>
        <taxon>Nitrospira</taxon>
    </lineage>
</organism>
<sequence>MMKELFGGSSSYRVTLFFGPEPVHGTTDVLACVFNVKKRSWKAGVQVSVEVILEQVARLRHELRLMDRLSEALLAIAPEGRSACEQRIEDLFVQAVAWCKLALGMEAGLTQENQCIPAAVFVSELDRLVMDRREDVVAYIVSELDLAIDPSPPSPL</sequence>
<dbReference type="RefSeq" id="WP_062483839.1">
    <property type="nucleotide sequence ID" value="NZ_LN885086.1"/>
</dbReference>
<dbReference type="KEGG" id="nio:NITINOP_1088"/>
<evidence type="ECO:0000313" key="2">
    <source>
        <dbReference type="Proteomes" id="UP000066284"/>
    </source>
</evidence>
<dbReference type="OrthoDB" id="9799473at2"/>
<protein>
    <submittedName>
        <fullName evidence="1">Uncharacterized protein</fullName>
    </submittedName>
</protein>
<dbReference type="STRING" id="1715989.NITINOP_1088"/>
<name>A0A0S4KQM5_9BACT</name>
<dbReference type="EMBL" id="LN885086">
    <property type="protein sequence ID" value="CUQ66063.1"/>
    <property type="molecule type" value="Genomic_DNA"/>
</dbReference>
<dbReference type="Proteomes" id="UP000066284">
    <property type="component" value="Chromosome 1"/>
</dbReference>
<dbReference type="AlphaFoldDB" id="A0A0S4KQM5"/>
<reference evidence="2" key="1">
    <citation type="submission" date="2015-09" db="EMBL/GenBank/DDBJ databases">
        <authorList>
            <person name="Daims H."/>
        </authorList>
    </citation>
    <scope>NUCLEOTIDE SEQUENCE [LARGE SCALE GENOMIC DNA]</scope>
</reference>
<proteinExistence type="predicted"/>
<keyword evidence="2" id="KW-1185">Reference proteome</keyword>
<gene>
    <name evidence="1" type="ORF">NITINOP_1088</name>
</gene>
<accession>A0A0S4KQM5</accession>